<dbReference type="GO" id="GO:0004527">
    <property type="term" value="F:exonuclease activity"/>
    <property type="evidence" value="ECO:0007669"/>
    <property type="project" value="UniProtKB-KW"/>
</dbReference>
<name>A0A090ITB7_9BACI</name>
<dbReference type="AlphaFoldDB" id="A0A090ITB7"/>
<dbReference type="Gene3D" id="3.40.50.300">
    <property type="entry name" value="P-loop containing nucleotide triphosphate hydrolases"/>
    <property type="match status" value="2"/>
</dbReference>
<feature type="coiled-coil region" evidence="4">
    <location>
        <begin position="559"/>
        <end position="645"/>
    </location>
</feature>
<feature type="coiled-coil region" evidence="4">
    <location>
        <begin position="281"/>
        <end position="444"/>
    </location>
</feature>
<keyword evidence="4" id="KW-0175">Coiled coil</keyword>
<keyword evidence="7" id="KW-1185">Reference proteome</keyword>
<comment type="similarity">
    <text evidence="1">Belongs to the SMC family. SbcC subfamily.</text>
</comment>
<evidence type="ECO:0000259" key="5">
    <source>
        <dbReference type="Pfam" id="PF13476"/>
    </source>
</evidence>
<dbReference type="GO" id="GO:0016887">
    <property type="term" value="F:ATP hydrolysis activity"/>
    <property type="evidence" value="ECO:0007669"/>
    <property type="project" value="InterPro"/>
</dbReference>
<proteinExistence type="inferred from homology"/>
<reference evidence="6 7" key="1">
    <citation type="submission" date="2014-07" db="EMBL/GenBank/DDBJ databases">
        <authorList>
            <person name="Wibberg Daniel"/>
        </authorList>
    </citation>
    <scope>NUCLEOTIDE SEQUENCE [LARGE SCALE GENOMIC DNA]</scope>
</reference>
<dbReference type="InterPro" id="IPR038729">
    <property type="entry name" value="Rad50/SbcC_AAA"/>
</dbReference>
<protein>
    <recommendedName>
        <fullName evidence="3">Nuclease SbcCD subunit C</fullName>
    </recommendedName>
</protein>
<feature type="domain" description="Rad50/SbcC-type AAA" evidence="5">
    <location>
        <begin position="5"/>
        <end position="208"/>
    </location>
</feature>
<feature type="coiled-coil region" evidence="4">
    <location>
        <begin position="688"/>
        <end position="849"/>
    </location>
</feature>
<keyword evidence="6" id="KW-0540">Nuclease</keyword>
<organism evidence="6 7">
    <name type="scientific">Caldibacillus thermoamylovorans</name>
    <dbReference type="NCBI Taxonomy" id="35841"/>
    <lineage>
        <taxon>Bacteria</taxon>
        <taxon>Bacillati</taxon>
        <taxon>Bacillota</taxon>
        <taxon>Bacilli</taxon>
        <taxon>Bacillales</taxon>
        <taxon>Bacillaceae</taxon>
        <taxon>Caldibacillus</taxon>
    </lineage>
</organism>
<keyword evidence="6" id="KW-0269">Exonuclease</keyword>
<keyword evidence="6" id="KW-0378">Hydrolase</keyword>
<dbReference type="GO" id="GO:0006302">
    <property type="term" value="P:double-strand break repair"/>
    <property type="evidence" value="ECO:0007669"/>
    <property type="project" value="InterPro"/>
</dbReference>
<evidence type="ECO:0000313" key="6">
    <source>
        <dbReference type="EMBL" id="CEE00917.1"/>
    </source>
</evidence>
<evidence type="ECO:0000256" key="3">
    <source>
        <dbReference type="ARBA" id="ARBA00013368"/>
    </source>
</evidence>
<dbReference type="EMBL" id="CCRF01000038">
    <property type="protein sequence ID" value="CEE00917.1"/>
    <property type="molecule type" value="Genomic_DNA"/>
</dbReference>
<evidence type="ECO:0000256" key="1">
    <source>
        <dbReference type="ARBA" id="ARBA00006930"/>
    </source>
</evidence>
<dbReference type="InterPro" id="IPR027417">
    <property type="entry name" value="P-loop_NTPase"/>
</dbReference>
<feature type="coiled-coil region" evidence="4">
    <location>
        <begin position="468"/>
        <end position="502"/>
    </location>
</feature>
<comment type="subunit">
    <text evidence="2">Heterodimer of SbcC and SbcD.</text>
</comment>
<evidence type="ECO:0000313" key="7">
    <source>
        <dbReference type="Proteomes" id="UP000040576"/>
    </source>
</evidence>
<sequence>MRPIKLTMTAFGPYKDREVIDFTELDENRIFVISGNTGAGKTTIFDAICFVLYGAASGEDRSDVKGLRSDFADDDVHTSVELEFELRGHLYRIKRQLSHVKKGNKTATGEAYEFYEKIGEQEIPCVDRQIVSEINKKVEELVGLTRDQFIQIVMLPQGEFRKLLTSQTENKEEILRKIFKTERYTLISQRLKEKKQQAEDDFTREKQTRDRYFSDIQTLLPARDESTLFATLAQENFNTYQVLDGLDEESVYYEKSIEANKQNEKLAEAAYHKKLEEYHKAEGINEEFKNLEEKENHLKEERAKEPIFKEKKVQLENAERAGKIESYENQVNEWRKDEKEKSARFQLIEKSYHRTVQTLQTAEASYKEQESKKAEREEIRKKLDGYKEFLPLVQEIDMKKQELMEQQKNVQNLAKNRDSIVSTIQEQKEKKQKLNNQIKGLEIRVDTLPDKQQKLIELRNQATVLQGYLKLQRKQAEMDKDVKTKENQYITAKQKYETMEAAWINGQAIILASHLHDGEACPVCGSTEHPNKAGGHVDVPTKDALDAAKIEFNQIDGAYRDSKAKYNTLKAELEEKAIEVRQLGFHVQNVEVTYKKMVEDGKKLSAEVDSLQSEKEKLARLKTQLEKLEANLSRMEKQQESVTEDYQLHNTAYQANKAVYQEQLNRIPEDLRQLSVLKAKIADTEAIQKTMEQAWEQAQKQIQSAKEEVAKAKVNLENAKLALDESRKKKEKAEQQFIEMLHKAGFSNEETYRQEKMAETSQKQLKAEIESYYNNIASLQLLVKDLHETLKDKHKVDLNELKTELDQLKQAFDQAQEQLRQSEQYLQHVRKLQKNIFEANERVTEFERRKNIVADLYDVIRGQNDKKISFERYLQIEFLEQILIAANERLKRLSNGQYVLLRSERQEARGKQSGLGLDIYDSYTGQTRDVKTLSGGEKFNASLSLALGMADVIQSYQGGVSIDTMFIDEGFGSLDEESLTKAIDTLIDLQQTGRMIGIISHVQELKNAIPAILEVNKTKEGYSKTQFVIK</sequence>
<dbReference type="Pfam" id="PF13476">
    <property type="entry name" value="AAA_23"/>
    <property type="match status" value="1"/>
</dbReference>
<dbReference type="Pfam" id="PF13558">
    <property type="entry name" value="SbcC_Walker_B"/>
    <property type="match status" value="1"/>
</dbReference>
<dbReference type="Proteomes" id="UP000040576">
    <property type="component" value="Unassembled WGS sequence"/>
</dbReference>
<dbReference type="SUPFAM" id="SSF52540">
    <property type="entry name" value="P-loop containing nucleoside triphosphate hydrolases"/>
    <property type="match status" value="2"/>
</dbReference>
<evidence type="ECO:0000256" key="2">
    <source>
        <dbReference type="ARBA" id="ARBA00011322"/>
    </source>
</evidence>
<gene>
    <name evidence="6" type="ORF">BT1A1_1085</name>
</gene>
<dbReference type="PANTHER" id="PTHR32114">
    <property type="entry name" value="ABC TRANSPORTER ABCH.3"/>
    <property type="match status" value="1"/>
</dbReference>
<dbReference type="PANTHER" id="PTHR32114:SF2">
    <property type="entry name" value="ABC TRANSPORTER ABCH.3"/>
    <property type="match status" value="1"/>
</dbReference>
<dbReference type="RefSeq" id="WP_034768852.1">
    <property type="nucleotide sequence ID" value="NZ_CCRF01000038.1"/>
</dbReference>
<evidence type="ECO:0000256" key="4">
    <source>
        <dbReference type="SAM" id="Coils"/>
    </source>
</evidence>
<accession>A0A090ITB7</accession>